<evidence type="ECO:0000313" key="9">
    <source>
        <dbReference type="EMBL" id="KAF5846419.1"/>
    </source>
</evidence>
<keyword evidence="8" id="KW-0687">Ribonucleoprotein</keyword>
<evidence type="ECO:0000256" key="2">
    <source>
        <dbReference type="ARBA" id="ARBA00009083"/>
    </source>
</evidence>
<dbReference type="InterPro" id="IPR043140">
    <property type="entry name" value="Ribosomal_uS14_sf"/>
</dbReference>
<evidence type="ECO:0000256" key="6">
    <source>
        <dbReference type="ARBA" id="ARBA00022884"/>
    </source>
</evidence>
<dbReference type="GO" id="GO:0003735">
    <property type="term" value="F:structural constituent of ribosome"/>
    <property type="evidence" value="ECO:0007669"/>
    <property type="project" value="InterPro"/>
</dbReference>
<comment type="similarity">
    <text evidence="2">Belongs to the universal ribosomal protein uS14 family.</text>
</comment>
<dbReference type="GO" id="GO:0022627">
    <property type="term" value="C:cytosolic small ribosomal subunit"/>
    <property type="evidence" value="ECO:0007669"/>
    <property type="project" value="TreeGrafter"/>
</dbReference>
<dbReference type="Gene3D" id="4.10.830.10">
    <property type="entry name" value="30s Ribosomal Protein S14, Chain N"/>
    <property type="match status" value="1"/>
</dbReference>
<comment type="caution">
    <text evidence="9">The sequence shown here is derived from an EMBL/GenBank/DDBJ whole genome shotgun (WGS) entry which is preliminary data.</text>
</comment>
<organism evidence="9 10">
    <name type="scientific">Cochliobolus sativus</name>
    <name type="common">Common root rot and spot blotch fungus</name>
    <name type="synonym">Bipolaris sorokiniana</name>
    <dbReference type="NCBI Taxonomy" id="45130"/>
    <lineage>
        <taxon>Eukaryota</taxon>
        <taxon>Fungi</taxon>
        <taxon>Dikarya</taxon>
        <taxon>Ascomycota</taxon>
        <taxon>Pezizomycotina</taxon>
        <taxon>Dothideomycetes</taxon>
        <taxon>Pleosporomycetidae</taxon>
        <taxon>Pleosporales</taxon>
        <taxon>Pleosporineae</taxon>
        <taxon>Pleosporaceae</taxon>
        <taxon>Bipolaris</taxon>
    </lineage>
</organism>
<dbReference type="InterPro" id="IPR001209">
    <property type="entry name" value="Ribosomal_uS14"/>
</dbReference>
<dbReference type="InterPro" id="IPR023676">
    <property type="entry name" value="Ribosomal_uS14_arc"/>
</dbReference>
<dbReference type="NCBIfam" id="NF004424">
    <property type="entry name" value="PRK05766.1"/>
    <property type="match status" value="1"/>
</dbReference>
<evidence type="ECO:0000256" key="8">
    <source>
        <dbReference type="ARBA" id="ARBA00023274"/>
    </source>
</evidence>
<dbReference type="InterPro" id="IPR039744">
    <property type="entry name" value="RIbosomal_uS14_euk_arc"/>
</dbReference>
<dbReference type="HAMAP" id="MF_01364_A">
    <property type="entry name" value="Ribosomal_uS14_2_A"/>
    <property type="match status" value="1"/>
</dbReference>
<keyword evidence="5" id="KW-0862">Zinc</keyword>
<comment type="cofactor">
    <cofactor evidence="1">
        <name>Zn(2+)</name>
        <dbReference type="ChEBI" id="CHEBI:29105"/>
    </cofactor>
</comment>
<dbReference type="InterPro" id="IPR018271">
    <property type="entry name" value="Ribosomal_uS14_CS"/>
</dbReference>
<evidence type="ECO:0000256" key="7">
    <source>
        <dbReference type="ARBA" id="ARBA00022980"/>
    </source>
</evidence>
<evidence type="ECO:0008006" key="11">
    <source>
        <dbReference type="Google" id="ProtNLM"/>
    </source>
</evidence>
<proteinExistence type="inferred from homology"/>
<dbReference type="Proteomes" id="UP000624244">
    <property type="component" value="Unassembled WGS sequence"/>
</dbReference>
<dbReference type="GO" id="GO:0002181">
    <property type="term" value="P:cytoplasmic translation"/>
    <property type="evidence" value="ECO:0007669"/>
    <property type="project" value="TreeGrafter"/>
</dbReference>
<reference evidence="9" key="1">
    <citation type="submission" date="2019-11" db="EMBL/GenBank/DDBJ databases">
        <title>Bipolaris sorokiniana Genome sequencing.</title>
        <authorList>
            <person name="Wang H."/>
        </authorList>
    </citation>
    <scope>NUCLEOTIDE SEQUENCE</scope>
</reference>
<gene>
    <name evidence="9" type="ORF">GGP41_003781</name>
</gene>
<dbReference type="PANTHER" id="PTHR12010:SF2">
    <property type="entry name" value="40S RIBOSOMAL PROTEIN S29"/>
    <property type="match status" value="1"/>
</dbReference>
<dbReference type="AlphaFoldDB" id="A0A8H6DSH3"/>
<evidence type="ECO:0000313" key="10">
    <source>
        <dbReference type="Proteomes" id="UP000624244"/>
    </source>
</evidence>
<name>A0A8H6DSH3_COCSA</name>
<dbReference type="Pfam" id="PF00253">
    <property type="entry name" value="Ribosomal_S14"/>
    <property type="match status" value="1"/>
</dbReference>
<sequence>MSHESVWYSRPRTYGKGSRECRVCTHPAGLIRKYGLNICRQCFREKSADIGFVKMSDRVYYEVKCVWKEAKRLTNLTAPINSLTLFSNGNRTGIEAVHKLDEMIT</sequence>
<accession>A0A8H6DSH3</accession>
<protein>
    <recommendedName>
        <fullName evidence="11">40S ribosomal protein S29</fullName>
    </recommendedName>
</protein>
<dbReference type="PROSITE" id="PS00527">
    <property type="entry name" value="RIBOSOMAL_S14"/>
    <property type="match status" value="1"/>
</dbReference>
<dbReference type="EMBL" id="WNKQ01000016">
    <property type="protein sequence ID" value="KAF5846419.1"/>
    <property type="molecule type" value="Genomic_DNA"/>
</dbReference>
<dbReference type="GO" id="GO:0008270">
    <property type="term" value="F:zinc ion binding"/>
    <property type="evidence" value="ECO:0007669"/>
    <property type="project" value="InterPro"/>
</dbReference>
<keyword evidence="3" id="KW-0479">Metal-binding</keyword>
<evidence type="ECO:0000256" key="4">
    <source>
        <dbReference type="ARBA" id="ARBA00022730"/>
    </source>
</evidence>
<evidence type="ECO:0000256" key="5">
    <source>
        <dbReference type="ARBA" id="ARBA00022833"/>
    </source>
</evidence>
<keyword evidence="7" id="KW-0689">Ribosomal protein</keyword>
<keyword evidence="4" id="KW-0699">rRNA-binding</keyword>
<evidence type="ECO:0000256" key="3">
    <source>
        <dbReference type="ARBA" id="ARBA00022723"/>
    </source>
</evidence>
<dbReference type="GO" id="GO:0019843">
    <property type="term" value="F:rRNA binding"/>
    <property type="evidence" value="ECO:0007669"/>
    <property type="project" value="UniProtKB-KW"/>
</dbReference>
<keyword evidence="6" id="KW-0694">RNA-binding</keyword>
<evidence type="ECO:0000256" key="1">
    <source>
        <dbReference type="ARBA" id="ARBA00001947"/>
    </source>
</evidence>
<dbReference type="FunFam" id="4.10.830.10:FF:000002">
    <property type="entry name" value="40S ribosomal protein S29"/>
    <property type="match status" value="1"/>
</dbReference>
<dbReference type="PANTHER" id="PTHR12010">
    <property type="entry name" value="40S RIBOSOMAL PROTEIN S29"/>
    <property type="match status" value="1"/>
</dbReference>